<dbReference type="PANTHER" id="PTHR31377">
    <property type="entry name" value="AGMATINE DEIMINASE-RELATED"/>
    <property type="match status" value="1"/>
</dbReference>
<keyword evidence="1" id="KW-0378">Hydrolase</keyword>
<dbReference type="AlphaFoldDB" id="Q9ABL6"/>
<dbReference type="Proteomes" id="UP000001816">
    <property type="component" value="Chromosome"/>
</dbReference>
<organism evidence="2 3">
    <name type="scientific">Caulobacter vibrioides (strain ATCC 19089 / CIP 103742 / CB 15)</name>
    <name type="common">Caulobacter crescentus</name>
    <dbReference type="NCBI Taxonomy" id="190650"/>
    <lineage>
        <taxon>Bacteria</taxon>
        <taxon>Pseudomonadati</taxon>
        <taxon>Pseudomonadota</taxon>
        <taxon>Alphaproteobacteria</taxon>
        <taxon>Caulobacterales</taxon>
        <taxon>Caulobacteraceae</taxon>
        <taxon>Caulobacter</taxon>
    </lineage>
</organism>
<dbReference type="GO" id="GO:0047632">
    <property type="term" value="F:agmatine deiminase activity"/>
    <property type="evidence" value="ECO:0007669"/>
    <property type="project" value="TreeGrafter"/>
</dbReference>
<dbReference type="STRING" id="190650.CC_0211"/>
<dbReference type="SMR" id="Q9ABL6"/>
<evidence type="ECO:0000256" key="1">
    <source>
        <dbReference type="ARBA" id="ARBA00022801"/>
    </source>
</evidence>
<evidence type="ECO:0000313" key="3">
    <source>
        <dbReference type="Proteomes" id="UP000001816"/>
    </source>
</evidence>
<dbReference type="GO" id="GO:0004668">
    <property type="term" value="F:protein-arginine deiminase activity"/>
    <property type="evidence" value="ECO:0007669"/>
    <property type="project" value="InterPro"/>
</dbReference>
<dbReference type="SUPFAM" id="SSF55909">
    <property type="entry name" value="Pentein"/>
    <property type="match status" value="1"/>
</dbReference>
<reference evidence="2 3" key="1">
    <citation type="journal article" date="2001" name="Proc. Natl. Acad. Sci. U.S.A.">
        <title>Complete genome sequence of Caulobacter crescentus.</title>
        <authorList>
            <person name="Nierman W.C."/>
            <person name="Feldblyum T.V."/>
            <person name="Laub M.T."/>
            <person name="Paulsen I.T."/>
            <person name="Nelson K.E."/>
            <person name="Eisen J.A."/>
            <person name="Heidelberg J.F."/>
            <person name="Alley M.R."/>
            <person name="Ohta N."/>
            <person name="Maddock J.R."/>
            <person name="Potocka I."/>
            <person name="Nelson W.C."/>
            <person name="Newton A."/>
            <person name="Stephens C."/>
            <person name="Phadke N.D."/>
            <person name="Ely B."/>
            <person name="DeBoy R.T."/>
            <person name="Dodson R.J."/>
            <person name="Durkin A.S."/>
            <person name="Gwinn M.L."/>
            <person name="Haft D.H."/>
            <person name="Kolonay J.F."/>
            <person name="Smit J."/>
            <person name="Craven M.B."/>
            <person name="Khouri H."/>
            <person name="Shetty J."/>
            <person name="Berry K."/>
            <person name="Utterback T."/>
            <person name="Tran K."/>
            <person name="Wolf A."/>
            <person name="Vamathevan J."/>
            <person name="Ermolaeva M."/>
            <person name="White O."/>
            <person name="Salzberg S.L."/>
            <person name="Venter J.C."/>
            <person name="Shapiro L."/>
            <person name="Fraser C.M."/>
        </authorList>
    </citation>
    <scope>NUCLEOTIDE SEQUENCE [LARGE SCALE GENOMIC DNA]</scope>
    <source>
        <strain evidence="3">ATCC 19089 / CB15</strain>
    </source>
</reference>
<dbReference type="PATRIC" id="fig|190650.5.peg.208"/>
<keyword evidence="3" id="KW-1185">Reference proteome</keyword>
<accession>Q9ABL6</accession>
<sequence length="370" mass="39482">MSPSFAKEARLDPGVVRGHLRPLRFSLTAFHWACRMTVTVPAEWAPHRAMWVGFPSHAELWQEDLEQAQQEVADLARALAGPGAERVRLMVVGDEAEAAARALLSDTTVEIVRGQFGDIWLRDTGPIFVDDAGKAVAAGFKFNGWGGKYSLEGDDIVAEQIAAASGAPLVRNDFILEGGALDHDGNGTILTTRQCLLNDNRNPGWDEATANAALTEALGAKKVLWLGKGLKNDHTDGHVDNLARFVAPGVVACPMGYGLDDPNADIYGDTAKMLAGMTDSRGSPLQVVRIPSPGKLLDEDGEPIPASHMNFLIANEAVIVPIYAEESGAFAVEVIKGLFPERQVIGLPSTAILTGGGSFHCISQQEPETA</sequence>
<protein>
    <recommendedName>
        <fullName evidence="4">Agmatine deiminase</fullName>
    </recommendedName>
</protein>
<dbReference type="KEGG" id="ccr:CC_0211"/>
<dbReference type="GO" id="GO:0009446">
    <property type="term" value="P:putrescine biosynthetic process"/>
    <property type="evidence" value="ECO:0007669"/>
    <property type="project" value="InterPro"/>
</dbReference>
<dbReference type="EMBL" id="AE005673">
    <property type="protein sequence ID" value="AAK22198.1"/>
    <property type="molecule type" value="Genomic_DNA"/>
</dbReference>
<dbReference type="Gene3D" id="3.75.10.10">
    <property type="entry name" value="L-arginine/glycine Amidinotransferase, Chain A"/>
    <property type="match status" value="1"/>
</dbReference>
<dbReference type="InterPro" id="IPR007466">
    <property type="entry name" value="Peptidyl-Arg-deiminase_porph"/>
</dbReference>
<dbReference type="EnsemblBacteria" id="AAK22198">
    <property type="protein sequence ID" value="AAK22198"/>
    <property type="gene ID" value="CC_0211"/>
</dbReference>
<dbReference type="PANTHER" id="PTHR31377:SF0">
    <property type="entry name" value="AGMATINE DEIMINASE-RELATED"/>
    <property type="match status" value="1"/>
</dbReference>
<dbReference type="BioCyc" id="CAULO:CC0211-MONOMER"/>
<evidence type="ECO:0000313" key="2">
    <source>
        <dbReference type="EMBL" id="AAK22198.1"/>
    </source>
</evidence>
<dbReference type="Pfam" id="PF04371">
    <property type="entry name" value="PAD_porph"/>
    <property type="match status" value="1"/>
</dbReference>
<dbReference type="HOGENOM" id="CLU_037682_0_0_5"/>
<proteinExistence type="predicted"/>
<dbReference type="PIR" id="B87275">
    <property type="entry name" value="B87275"/>
</dbReference>
<evidence type="ECO:0008006" key="4">
    <source>
        <dbReference type="Google" id="ProtNLM"/>
    </source>
</evidence>
<dbReference type="eggNOG" id="COG2957">
    <property type="taxonomic scope" value="Bacteria"/>
</dbReference>
<gene>
    <name evidence="2" type="ordered locus">CC_0211</name>
</gene>
<name>Q9ABL6_CAUVC</name>